<dbReference type="Gene3D" id="3.40.50.1010">
    <property type="entry name" value="5'-nuclease"/>
    <property type="match status" value="1"/>
</dbReference>
<reference evidence="2 3" key="1">
    <citation type="journal article" date="2015" name="Nature">
        <title>rRNA introns, odd ribosomes, and small enigmatic genomes across a large radiation of phyla.</title>
        <authorList>
            <person name="Brown C.T."/>
            <person name="Hug L.A."/>
            <person name="Thomas B.C."/>
            <person name="Sharon I."/>
            <person name="Castelle C.J."/>
            <person name="Singh A."/>
            <person name="Wilkins M.J."/>
            <person name="Williams K.H."/>
            <person name="Banfield J.F."/>
        </authorList>
    </citation>
    <scope>NUCLEOTIDE SEQUENCE [LARGE SCALE GENOMIC DNA]</scope>
</reference>
<dbReference type="GO" id="GO:0004540">
    <property type="term" value="F:RNA nuclease activity"/>
    <property type="evidence" value="ECO:0007669"/>
    <property type="project" value="InterPro"/>
</dbReference>
<dbReference type="EMBL" id="LBVP01000004">
    <property type="protein sequence ID" value="KKQ89979.1"/>
    <property type="molecule type" value="Genomic_DNA"/>
</dbReference>
<comment type="caution">
    <text evidence="2">The sequence shown here is derived from an EMBL/GenBank/DDBJ whole genome shotgun (WGS) entry which is preliminary data.</text>
</comment>
<proteinExistence type="predicted"/>
<feature type="domain" description="NYN" evidence="1">
    <location>
        <begin position="80"/>
        <end position="208"/>
    </location>
</feature>
<dbReference type="InterPro" id="IPR047140">
    <property type="entry name" value="LabA"/>
</dbReference>
<evidence type="ECO:0000313" key="3">
    <source>
        <dbReference type="Proteomes" id="UP000034893"/>
    </source>
</evidence>
<dbReference type="PANTHER" id="PTHR35458:SF8">
    <property type="entry name" value="SLR0650 PROTEIN"/>
    <property type="match status" value="1"/>
</dbReference>
<dbReference type="Pfam" id="PF01936">
    <property type="entry name" value="NYN"/>
    <property type="match status" value="1"/>
</dbReference>
<evidence type="ECO:0000313" key="2">
    <source>
        <dbReference type="EMBL" id="KKQ89979.1"/>
    </source>
</evidence>
<dbReference type="CDD" id="cd10911">
    <property type="entry name" value="PIN_LabA"/>
    <property type="match status" value="1"/>
</dbReference>
<dbReference type="AlphaFoldDB" id="A0A0G0NVR4"/>
<organism evidence="2 3">
    <name type="scientific">Candidatus Curtissbacteria bacterium GW2011_GWC2_38_9</name>
    <dbReference type="NCBI Taxonomy" id="1618414"/>
    <lineage>
        <taxon>Bacteria</taxon>
        <taxon>Candidatus Curtissiibacteriota</taxon>
    </lineage>
</organism>
<name>A0A0G0NVR4_9BACT</name>
<dbReference type="PANTHER" id="PTHR35458">
    <property type="entry name" value="SLR0755 PROTEIN"/>
    <property type="match status" value="1"/>
</dbReference>
<protein>
    <recommendedName>
        <fullName evidence="1">NYN domain-containing protein</fullName>
    </recommendedName>
</protein>
<gene>
    <name evidence="2" type="ORF">UT12_C0004G0009</name>
</gene>
<accession>A0A0G0NVR4</accession>
<evidence type="ECO:0000259" key="1">
    <source>
        <dbReference type="Pfam" id="PF01936"/>
    </source>
</evidence>
<sequence length="221" mass="26211">MINATNKKMEKNTKPAKFVCYAFIDAANLFYGGEKSLGWSIDYKKLLIYLKEKFKVKKAFYYAGVELNGFPYSIIDSKPIDLYKLLSFHNKKLSTKLSEAKLLISQKHIQRIKFYRKLEKFGYMMRLKPTKIYWENEKPIKKANCDVDMTFDLMRYMEQYSQAVILSGDGDFAVVIKYLMSKGRKIHILARSERTAKEIKQLAAERFMDFNYLRERLKYEK</sequence>
<dbReference type="Proteomes" id="UP000034893">
    <property type="component" value="Unassembled WGS sequence"/>
</dbReference>
<dbReference type="InterPro" id="IPR021139">
    <property type="entry name" value="NYN"/>
</dbReference>